<evidence type="ECO:0000256" key="2">
    <source>
        <dbReference type="SAM" id="Phobius"/>
    </source>
</evidence>
<dbReference type="InterPro" id="IPR012938">
    <property type="entry name" value="Glc/Sorbosone_DH"/>
</dbReference>
<sequence>MDDGQGRPGRRGAIGAVAGLGVAIVLAVSGCTDGDPLVTQPGPGAGGTASVAPTGTGVPTAAATTPATGGAATGTGAAWGGAGTGGVGASTTGGFHPVGDPVTVAVELDAPWAIATLPDGTVLVDERDTGVVKEIRSDGSAGAIGTVPGVAAAGEGGLLGLAAYVDTAGVIGGTAAGGTGAAGGTAPTYLYAYLTTASDNRVVRMPLEGSPGAFSLGAASDVLTGIPKASNHNGGRILFGSDGMLYITAGDANQSANAQNVESLSGKILRVTPTGAIPADNPFAGSPVYSLGHRNPQGMAWSSDGTMYAAEFGQNTWDELNVITPGANYGWPGVEGLGDGGPGGTLNGFTNPIVQWTTDEASPSGLTMIGGTLFLAGLGGERLWSISPSGDTPVLNSTLVTNYYQGSLGRIRDVAVTADGTGLLLVTNNTDGRGSPQAGDDRLVRVALSPGAS</sequence>
<dbReference type="Proteomes" id="UP000256709">
    <property type="component" value="Unassembled WGS sequence"/>
</dbReference>
<evidence type="ECO:0000313" key="5">
    <source>
        <dbReference type="Proteomes" id="UP000256709"/>
    </source>
</evidence>
<evidence type="ECO:0000259" key="3">
    <source>
        <dbReference type="Pfam" id="PF07995"/>
    </source>
</evidence>
<dbReference type="InterPro" id="IPR011041">
    <property type="entry name" value="Quinoprot_gluc/sorb_DH_b-prop"/>
</dbReference>
<accession>A0A3E0VC85</accession>
<keyword evidence="2" id="KW-1133">Transmembrane helix</keyword>
<name>A0A3E0VC85_9MICO</name>
<evidence type="ECO:0000256" key="1">
    <source>
        <dbReference type="SAM" id="MobiDB-lite"/>
    </source>
</evidence>
<dbReference type="InterPro" id="IPR011042">
    <property type="entry name" value="6-blade_b-propeller_TolB-like"/>
</dbReference>
<dbReference type="PROSITE" id="PS51257">
    <property type="entry name" value="PROKAR_LIPOPROTEIN"/>
    <property type="match status" value="1"/>
</dbReference>
<dbReference type="PANTHER" id="PTHR19328">
    <property type="entry name" value="HEDGEHOG-INTERACTING PROTEIN"/>
    <property type="match status" value="1"/>
</dbReference>
<feature type="compositionally biased region" description="Low complexity" evidence="1">
    <location>
        <begin position="51"/>
        <end position="70"/>
    </location>
</feature>
<gene>
    <name evidence="4" type="ORF">B7R21_14250</name>
</gene>
<dbReference type="PANTHER" id="PTHR19328:SF13">
    <property type="entry name" value="HIPL1 PROTEIN"/>
    <property type="match status" value="1"/>
</dbReference>
<comment type="caution">
    <text evidence="4">The sequence shown here is derived from an EMBL/GenBank/DDBJ whole genome shotgun (WGS) entry which is preliminary data.</text>
</comment>
<evidence type="ECO:0000313" key="4">
    <source>
        <dbReference type="EMBL" id="RFA07371.1"/>
    </source>
</evidence>
<keyword evidence="2" id="KW-0812">Transmembrane</keyword>
<dbReference type="Gene3D" id="2.120.10.30">
    <property type="entry name" value="TolB, C-terminal domain"/>
    <property type="match status" value="1"/>
</dbReference>
<keyword evidence="2" id="KW-0472">Membrane</keyword>
<feature type="domain" description="Glucose/Sorbosone dehydrogenase" evidence="3">
    <location>
        <begin position="108"/>
        <end position="433"/>
    </location>
</feature>
<protein>
    <recommendedName>
        <fullName evidence="3">Glucose/Sorbosone dehydrogenase domain-containing protein</fullName>
    </recommendedName>
</protein>
<reference evidence="4 5" key="1">
    <citation type="submission" date="2017-04" db="EMBL/GenBank/DDBJ databases">
        <title>Comparative genome analysis of Subtercola boreus.</title>
        <authorList>
            <person name="Cho Y.-J."/>
            <person name="Cho A."/>
            <person name="Kim O.-S."/>
            <person name="Lee J.-I."/>
        </authorList>
    </citation>
    <scope>NUCLEOTIDE SEQUENCE [LARGE SCALE GENOMIC DNA]</scope>
    <source>
        <strain evidence="4 5">P27444</strain>
    </source>
</reference>
<proteinExistence type="predicted"/>
<dbReference type="EMBL" id="NBXA01000026">
    <property type="protein sequence ID" value="RFA07371.1"/>
    <property type="molecule type" value="Genomic_DNA"/>
</dbReference>
<organism evidence="4 5">
    <name type="scientific">Subtercola boreus</name>
    <dbReference type="NCBI Taxonomy" id="120213"/>
    <lineage>
        <taxon>Bacteria</taxon>
        <taxon>Bacillati</taxon>
        <taxon>Actinomycetota</taxon>
        <taxon>Actinomycetes</taxon>
        <taxon>Micrococcales</taxon>
        <taxon>Microbacteriaceae</taxon>
        <taxon>Subtercola</taxon>
    </lineage>
</organism>
<dbReference type="OrthoDB" id="9770043at2"/>
<dbReference type="Pfam" id="PF07995">
    <property type="entry name" value="GSDH"/>
    <property type="match status" value="1"/>
</dbReference>
<dbReference type="AlphaFoldDB" id="A0A3E0VC85"/>
<feature type="region of interest" description="Disordered" evidence="1">
    <location>
        <begin position="38"/>
        <end position="70"/>
    </location>
</feature>
<feature type="transmembrane region" description="Helical" evidence="2">
    <location>
        <begin position="12"/>
        <end position="30"/>
    </location>
</feature>
<dbReference type="SUPFAM" id="SSF50952">
    <property type="entry name" value="Soluble quinoprotein glucose dehydrogenase"/>
    <property type="match status" value="1"/>
</dbReference>